<dbReference type="Gene3D" id="2.30.42.10">
    <property type="match status" value="2"/>
</dbReference>
<keyword evidence="13" id="KW-0732">Signal</keyword>
<evidence type="ECO:0000256" key="4">
    <source>
        <dbReference type="ARBA" id="ARBA00013035"/>
    </source>
</evidence>
<dbReference type="Gene3D" id="2.40.10.120">
    <property type="match status" value="1"/>
</dbReference>
<dbReference type="PRINTS" id="PR00834">
    <property type="entry name" value="PROTEASES2C"/>
</dbReference>
<keyword evidence="16" id="KW-1185">Reference proteome</keyword>
<evidence type="ECO:0000256" key="9">
    <source>
        <dbReference type="ARBA" id="ARBA00022825"/>
    </source>
</evidence>
<dbReference type="InterPro" id="IPR041489">
    <property type="entry name" value="PDZ_6"/>
</dbReference>
<dbReference type="InterPro" id="IPR009003">
    <property type="entry name" value="Peptidase_S1_PA"/>
</dbReference>
<feature type="chain" id="PRO_5046669979" description="Probable periplasmic serine endoprotease DegP-like" evidence="13">
    <location>
        <begin position="22"/>
        <end position="467"/>
    </location>
</feature>
<dbReference type="SMART" id="SM00228">
    <property type="entry name" value="PDZ"/>
    <property type="match status" value="2"/>
</dbReference>
<gene>
    <name evidence="15" type="ORF">WKW80_29105</name>
</gene>
<comment type="catalytic activity">
    <reaction evidence="1">
        <text>Acts on substrates that are at least partially unfolded. The cleavage site P1 residue is normally between a pair of hydrophobic residues, such as Val-|-Val.</text>
        <dbReference type="EC" id="3.4.21.107"/>
    </reaction>
</comment>
<keyword evidence="9" id="KW-0720">Serine protease</keyword>
<feature type="region of interest" description="Disordered" evidence="12">
    <location>
        <begin position="70"/>
        <end position="90"/>
    </location>
</feature>
<evidence type="ECO:0000256" key="10">
    <source>
        <dbReference type="ARBA" id="ARBA00023016"/>
    </source>
</evidence>
<organism evidence="15 16">
    <name type="scientific">Variovorax humicola</name>
    <dbReference type="NCBI Taxonomy" id="1769758"/>
    <lineage>
        <taxon>Bacteria</taxon>
        <taxon>Pseudomonadati</taxon>
        <taxon>Pseudomonadota</taxon>
        <taxon>Betaproteobacteria</taxon>
        <taxon>Burkholderiales</taxon>
        <taxon>Comamonadaceae</taxon>
        <taxon>Variovorax</taxon>
    </lineage>
</organism>
<evidence type="ECO:0000256" key="8">
    <source>
        <dbReference type="ARBA" id="ARBA00022801"/>
    </source>
</evidence>
<evidence type="ECO:0000313" key="16">
    <source>
        <dbReference type="Proteomes" id="UP001363010"/>
    </source>
</evidence>
<evidence type="ECO:0000256" key="11">
    <source>
        <dbReference type="ARBA" id="ARBA00032850"/>
    </source>
</evidence>
<dbReference type="PROSITE" id="PS50106">
    <property type="entry name" value="PDZ"/>
    <property type="match status" value="1"/>
</dbReference>
<evidence type="ECO:0000256" key="3">
    <source>
        <dbReference type="ARBA" id="ARBA00010541"/>
    </source>
</evidence>
<dbReference type="Proteomes" id="UP001363010">
    <property type="component" value="Unassembled WGS sequence"/>
</dbReference>
<dbReference type="Pfam" id="PF17820">
    <property type="entry name" value="PDZ_6"/>
    <property type="match status" value="1"/>
</dbReference>
<keyword evidence="10" id="KW-0346">Stress response</keyword>
<dbReference type="PANTHER" id="PTHR22939:SF130">
    <property type="entry name" value="PERIPLASMIC SERINE ENDOPROTEASE DEGP-LIKE-RELATED"/>
    <property type="match status" value="1"/>
</dbReference>
<dbReference type="Pfam" id="PF00595">
    <property type="entry name" value="PDZ"/>
    <property type="match status" value="1"/>
</dbReference>
<feature type="signal peptide" evidence="13">
    <location>
        <begin position="1"/>
        <end position="21"/>
    </location>
</feature>
<keyword evidence="7" id="KW-0574">Periplasm</keyword>
<evidence type="ECO:0000256" key="2">
    <source>
        <dbReference type="ARBA" id="ARBA00004418"/>
    </source>
</evidence>
<evidence type="ECO:0000256" key="1">
    <source>
        <dbReference type="ARBA" id="ARBA00001772"/>
    </source>
</evidence>
<feature type="domain" description="PDZ" evidence="14">
    <location>
        <begin position="284"/>
        <end position="347"/>
    </location>
</feature>
<protein>
    <recommendedName>
        <fullName evidence="5">Probable periplasmic serine endoprotease DegP-like</fullName>
        <ecNumber evidence="4">3.4.21.107</ecNumber>
    </recommendedName>
    <alternativeName>
        <fullName evidence="11">Protease Do</fullName>
    </alternativeName>
</protein>
<name>A0ABU8W7N1_9BURK</name>
<evidence type="ECO:0000256" key="5">
    <source>
        <dbReference type="ARBA" id="ARBA00013958"/>
    </source>
</evidence>
<evidence type="ECO:0000256" key="12">
    <source>
        <dbReference type="SAM" id="MobiDB-lite"/>
    </source>
</evidence>
<proteinExistence type="inferred from homology"/>
<keyword evidence="6" id="KW-0645">Protease</keyword>
<dbReference type="RefSeq" id="WP_340367074.1">
    <property type="nucleotide sequence ID" value="NZ_JBBKZV010000028.1"/>
</dbReference>
<dbReference type="SUPFAM" id="SSF50494">
    <property type="entry name" value="Trypsin-like serine proteases"/>
    <property type="match status" value="1"/>
</dbReference>
<evidence type="ECO:0000313" key="15">
    <source>
        <dbReference type="EMBL" id="MEJ8826040.1"/>
    </source>
</evidence>
<dbReference type="Pfam" id="PF13365">
    <property type="entry name" value="Trypsin_2"/>
    <property type="match status" value="1"/>
</dbReference>
<dbReference type="InterPro" id="IPR036034">
    <property type="entry name" value="PDZ_sf"/>
</dbReference>
<dbReference type="SUPFAM" id="SSF50156">
    <property type="entry name" value="PDZ domain-like"/>
    <property type="match status" value="2"/>
</dbReference>
<evidence type="ECO:0000256" key="6">
    <source>
        <dbReference type="ARBA" id="ARBA00022670"/>
    </source>
</evidence>
<comment type="subcellular location">
    <subcellularLocation>
        <location evidence="2">Periplasm</location>
    </subcellularLocation>
</comment>
<accession>A0ABU8W7N1</accession>
<evidence type="ECO:0000256" key="7">
    <source>
        <dbReference type="ARBA" id="ARBA00022764"/>
    </source>
</evidence>
<keyword evidence="8" id="KW-0378">Hydrolase</keyword>
<sequence length="467" mass="47480">MKPMPAHGLLAIVAMAWVAHAGAMDASCLERADGRAVDFVAAAAREAPSVVTLVASGVDVGWSVGQASDDEADSAGVAGEPWRTQGAPSVGRSTASGIVIRQDGFIVTSAHAVAGAHDVTARLADGRGFRASIVGIDKRTDVALLKVEASGLAVAPIAGSAVLCPGEPVAALGSALGFEQSVTAGVVGASPRFVESGGGVPFVQTDVALNPGSSGGPLFNRRGEVIGMNAMVYSATGGLAGFSLSVPIDLTLRVANELRTSGHVTRSRIGARTQPLTPELAQAFGMNRVVGAVVIGVEPQEAAARAGIRPGDVLVAVNGIDPRTYADIQEAIGTARPGTALILTVWRHRAAMQVSVMATEVPWDAPAAPEQGSPSQRDDPRLGLGIIERKAAQESGTPGGGLYVRAVSGAAQRAGIHVGDQILGVNDAVTATADEFDNALAAARGNDVVAMLIARGARRSYVAIDRR</sequence>
<evidence type="ECO:0000256" key="13">
    <source>
        <dbReference type="SAM" id="SignalP"/>
    </source>
</evidence>
<comment type="similarity">
    <text evidence="3">Belongs to the peptidase S1C family.</text>
</comment>
<dbReference type="InterPro" id="IPR001478">
    <property type="entry name" value="PDZ"/>
</dbReference>
<dbReference type="InterPro" id="IPR001940">
    <property type="entry name" value="Peptidase_S1C"/>
</dbReference>
<dbReference type="PANTHER" id="PTHR22939">
    <property type="entry name" value="SERINE PROTEASE FAMILY S1C HTRA-RELATED"/>
    <property type="match status" value="1"/>
</dbReference>
<dbReference type="EMBL" id="JBBKZV010000028">
    <property type="protein sequence ID" value="MEJ8826040.1"/>
    <property type="molecule type" value="Genomic_DNA"/>
</dbReference>
<evidence type="ECO:0000259" key="14">
    <source>
        <dbReference type="PROSITE" id="PS50106"/>
    </source>
</evidence>
<reference evidence="15 16" key="1">
    <citation type="submission" date="2024-03" db="EMBL/GenBank/DDBJ databases">
        <title>Novel species of the genus Variovorax.</title>
        <authorList>
            <person name="Liu Q."/>
            <person name="Xin Y.-H."/>
        </authorList>
    </citation>
    <scope>NUCLEOTIDE SEQUENCE [LARGE SCALE GENOMIC DNA]</scope>
    <source>
        <strain evidence="15 16">KACC 18501</strain>
    </source>
</reference>
<comment type="caution">
    <text evidence="15">The sequence shown here is derived from an EMBL/GenBank/DDBJ whole genome shotgun (WGS) entry which is preliminary data.</text>
</comment>
<dbReference type="EC" id="3.4.21.107" evidence="4"/>